<reference evidence="14" key="1">
    <citation type="journal article" date="2013" name="Science">
        <title>The Amborella genome and the evolution of flowering plants.</title>
        <authorList>
            <consortium name="Amborella Genome Project"/>
        </authorList>
    </citation>
    <scope>NUCLEOTIDE SEQUENCE [LARGE SCALE GENOMIC DNA]</scope>
</reference>
<evidence type="ECO:0000256" key="7">
    <source>
        <dbReference type="ARBA" id="ARBA00023242"/>
    </source>
</evidence>
<dbReference type="SUPFAM" id="SSF46689">
    <property type="entry name" value="Homeodomain-like"/>
    <property type="match status" value="1"/>
</dbReference>
<keyword evidence="6" id="KW-0804">Transcription</keyword>
<comment type="subcellular location">
    <subcellularLocation>
        <location evidence="1 9 10">Nucleus</location>
    </subcellularLocation>
</comment>
<evidence type="ECO:0000259" key="12">
    <source>
        <dbReference type="PROSITE" id="PS50071"/>
    </source>
</evidence>
<feature type="region of interest" description="Disordered" evidence="11">
    <location>
        <begin position="1"/>
        <end position="27"/>
    </location>
</feature>
<dbReference type="Gramene" id="ERN09035">
    <property type="protein sequence ID" value="ERN09035"/>
    <property type="gene ID" value="AMTR_s00405p00009920"/>
</dbReference>
<dbReference type="InterPro" id="IPR044555">
    <property type="entry name" value="WUSCHEL-like"/>
</dbReference>
<dbReference type="Pfam" id="PF00046">
    <property type="entry name" value="Homeodomain"/>
    <property type="match status" value="1"/>
</dbReference>
<dbReference type="OrthoDB" id="773671at2759"/>
<dbReference type="PROSITE" id="PS50071">
    <property type="entry name" value="HOMEOBOX_2"/>
    <property type="match status" value="1"/>
</dbReference>
<name>W1PPC4_AMBTC</name>
<dbReference type="GO" id="GO:0099402">
    <property type="term" value="P:plant organ development"/>
    <property type="evidence" value="ECO:0007669"/>
    <property type="project" value="InterPro"/>
</dbReference>
<dbReference type="AlphaFoldDB" id="W1PPC4"/>
<dbReference type="GO" id="GO:0005634">
    <property type="term" value="C:nucleus"/>
    <property type="evidence" value="ECO:0007669"/>
    <property type="project" value="UniProtKB-SubCell"/>
</dbReference>
<gene>
    <name evidence="13" type="ORF">AMTR_s00405p00009920</name>
</gene>
<evidence type="ECO:0000256" key="10">
    <source>
        <dbReference type="RuleBase" id="RU000682"/>
    </source>
</evidence>
<evidence type="ECO:0000256" key="4">
    <source>
        <dbReference type="ARBA" id="ARBA00023125"/>
    </source>
</evidence>
<dbReference type="CDD" id="cd00086">
    <property type="entry name" value="homeodomain"/>
    <property type="match status" value="1"/>
</dbReference>
<keyword evidence="5 9" id="KW-0371">Homeobox</keyword>
<evidence type="ECO:0000256" key="2">
    <source>
        <dbReference type="ARBA" id="ARBA00022473"/>
    </source>
</evidence>
<evidence type="ECO:0000256" key="8">
    <source>
        <dbReference type="ARBA" id="ARBA00024040"/>
    </source>
</evidence>
<evidence type="ECO:0000256" key="9">
    <source>
        <dbReference type="PROSITE-ProRule" id="PRU00108"/>
    </source>
</evidence>
<dbReference type="HOGENOM" id="CLU_1024520_0_0_1"/>
<dbReference type="GO" id="GO:0003677">
    <property type="term" value="F:DNA binding"/>
    <property type="evidence" value="ECO:0007669"/>
    <property type="project" value="UniProtKB-UniRule"/>
</dbReference>
<feature type="domain" description="Homeobox" evidence="12">
    <location>
        <begin position="28"/>
        <end position="94"/>
    </location>
</feature>
<sequence length="230" mass="25707">MDHSDNCPGNNNNSGSGSGSGTKSGYMCRQSNSRWIPTAEQIRILRELYYSNGVRSPTAEQIQRISARLRQYGKIEGKNVFYWFQNHKARERQKKRLTVDLAVQRAAATSGGLPPGVLNVSHIAGSTCGSVLMESSLMDCCSTSALENHNGRKERANGDMIVERERSAPGKETLQLFPMHHSPQNDDTIADDYFFNDEEEKPVCMASLELTLNSFDRVYHPDSDFRSHSS</sequence>
<comment type="similarity">
    <text evidence="8">Belongs to the WUS homeobox family.</text>
</comment>
<dbReference type="GO" id="GO:0003700">
    <property type="term" value="F:DNA-binding transcription factor activity"/>
    <property type="evidence" value="ECO:0007669"/>
    <property type="project" value="InterPro"/>
</dbReference>
<evidence type="ECO:0000256" key="6">
    <source>
        <dbReference type="ARBA" id="ARBA00023163"/>
    </source>
</evidence>
<evidence type="ECO:0000256" key="1">
    <source>
        <dbReference type="ARBA" id="ARBA00004123"/>
    </source>
</evidence>
<keyword evidence="3" id="KW-0805">Transcription regulation</keyword>
<evidence type="ECO:0000256" key="5">
    <source>
        <dbReference type="ARBA" id="ARBA00023155"/>
    </source>
</evidence>
<feature type="DNA-binding region" description="Homeobox" evidence="9">
    <location>
        <begin position="30"/>
        <end position="95"/>
    </location>
</feature>
<dbReference type="Gene3D" id="1.10.10.60">
    <property type="entry name" value="Homeodomain-like"/>
    <property type="match status" value="1"/>
</dbReference>
<keyword evidence="14" id="KW-1185">Reference proteome</keyword>
<dbReference type="STRING" id="13333.W1PPC4"/>
<evidence type="ECO:0000256" key="3">
    <source>
        <dbReference type="ARBA" id="ARBA00023015"/>
    </source>
</evidence>
<evidence type="ECO:0000256" key="11">
    <source>
        <dbReference type="SAM" id="MobiDB-lite"/>
    </source>
</evidence>
<dbReference type="Proteomes" id="UP000017836">
    <property type="component" value="Unassembled WGS sequence"/>
</dbReference>
<dbReference type="EMBL" id="KI393094">
    <property type="protein sequence ID" value="ERN09035.1"/>
    <property type="molecule type" value="Genomic_DNA"/>
</dbReference>
<dbReference type="PANTHER" id="PTHR45940:SF2">
    <property type="entry name" value="WUSCHEL-RELATED HOMEOBOX 1"/>
    <property type="match status" value="1"/>
</dbReference>
<dbReference type="InterPro" id="IPR009057">
    <property type="entry name" value="Homeodomain-like_sf"/>
</dbReference>
<proteinExistence type="inferred from homology"/>
<protein>
    <recommendedName>
        <fullName evidence="12">Homeobox domain-containing protein</fullName>
    </recommendedName>
</protein>
<keyword evidence="2" id="KW-0217">Developmental protein</keyword>
<dbReference type="InterPro" id="IPR001356">
    <property type="entry name" value="HD"/>
</dbReference>
<dbReference type="SMART" id="SM00389">
    <property type="entry name" value="HOX"/>
    <property type="match status" value="1"/>
</dbReference>
<accession>W1PPC4</accession>
<dbReference type="PANTHER" id="PTHR45940">
    <property type="entry name" value="WUSCHEL-RELATED HOMEOBOX 1-RELATED"/>
    <property type="match status" value="1"/>
</dbReference>
<dbReference type="SMR" id="W1PPC4"/>
<organism evidence="13 14">
    <name type="scientific">Amborella trichopoda</name>
    <dbReference type="NCBI Taxonomy" id="13333"/>
    <lineage>
        <taxon>Eukaryota</taxon>
        <taxon>Viridiplantae</taxon>
        <taxon>Streptophyta</taxon>
        <taxon>Embryophyta</taxon>
        <taxon>Tracheophyta</taxon>
        <taxon>Spermatophyta</taxon>
        <taxon>Magnoliopsida</taxon>
        <taxon>Amborellales</taxon>
        <taxon>Amborellaceae</taxon>
        <taxon>Amborella</taxon>
    </lineage>
</organism>
<evidence type="ECO:0000313" key="13">
    <source>
        <dbReference type="EMBL" id="ERN09035.1"/>
    </source>
</evidence>
<dbReference type="eggNOG" id="ENOG502QRYV">
    <property type="taxonomic scope" value="Eukaryota"/>
</dbReference>
<evidence type="ECO:0000313" key="14">
    <source>
        <dbReference type="Proteomes" id="UP000017836"/>
    </source>
</evidence>
<keyword evidence="7 9" id="KW-0539">Nucleus</keyword>
<keyword evidence="4 9" id="KW-0238">DNA-binding</keyword>